<sequence length="95" mass="10311" precursor="true">MTVMLMKCATTTRSVSAAIITRPNHALLIFFHIGRGPGTSGRVKSDPAAVCQATRIVLALARKKRRGTSFVHHAPLTSETWSARSVRRCTGGHLE</sequence>
<dbReference type="KEGG" id="mbai:MB901379_02822"/>
<gene>
    <name evidence="1" type="ORF">MB901379_02822</name>
</gene>
<keyword evidence="2" id="KW-1185">Reference proteome</keyword>
<dbReference type="Proteomes" id="UP000269998">
    <property type="component" value="Chromosome"/>
</dbReference>
<dbReference type="AlphaFoldDB" id="A0A447GFJ7"/>
<reference evidence="2" key="1">
    <citation type="submission" date="2018-02" db="EMBL/GenBank/DDBJ databases">
        <authorList>
            <person name="Seth-Smith MB H."/>
            <person name="Seth-Smith H."/>
        </authorList>
    </citation>
    <scope>NUCLEOTIDE SEQUENCE [LARGE SCALE GENOMIC DNA]</scope>
</reference>
<evidence type="ECO:0000313" key="2">
    <source>
        <dbReference type="Proteomes" id="UP000269998"/>
    </source>
</evidence>
<name>A0A447GFJ7_9MYCO</name>
<proteinExistence type="predicted"/>
<dbReference type="EMBL" id="LR130759">
    <property type="protein sequence ID" value="VDM89252.1"/>
    <property type="molecule type" value="Genomic_DNA"/>
</dbReference>
<protein>
    <submittedName>
        <fullName evidence="1">Uncharacterized protein</fullName>
    </submittedName>
</protein>
<organism evidence="1 2">
    <name type="scientific">Mycobacterium basiliense</name>
    <dbReference type="NCBI Taxonomy" id="2094119"/>
    <lineage>
        <taxon>Bacteria</taxon>
        <taxon>Bacillati</taxon>
        <taxon>Actinomycetota</taxon>
        <taxon>Actinomycetes</taxon>
        <taxon>Mycobacteriales</taxon>
        <taxon>Mycobacteriaceae</taxon>
        <taxon>Mycobacterium</taxon>
    </lineage>
</organism>
<accession>A0A447GFJ7</accession>
<evidence type="ECO:0000313" key="1">
    <source>
        <dbReference type="EMBL" id="VDM89252.1"/>
    </source>
</evidence>